<dbReference type="InterPro" id="IPR027417">
    <property type="entry name" value="P-loop_NTPase"/>
</dbReference>
<dbReference type="GO" id="GO:0016887">
    <property type="term" value="F:ATP hydrolysis activity"/>
    <property type="evidence" value="ECO:0007669"/>
    <property type="project" value="InterPro"/>
</dbReference>
<feature type="domain" description="AAA+ ATPase" evidence="5">
    <location>
        <begin position="531"/>
        <end position="695"/>
    </location>
</feature>
<gene>
    <name evidence="6" type="ORF">SCHPADRAFT_597461</name>
</gene>
<evidence type="ECO:0000256" key="4">
    <source>
        <dbReference type="SAM" id="MobiDB-lite"/>
    </source>
</evidence>
<keyword evidence="7" id="KW-1185">Reference proteome</keyword>
<name>A0A0H2RBE5_9AGAM</name>
<evidence type="ECO:0000313" key="6">
    <source>
        <dbReference type="EMBL" id="KLO08742.1"/>
    </source>
</evidence>
<feature type="repeat" description="ANK" evidence="3">
    <location>
        <begin position="359"/>
        <end position="391"/>
    </location>
</feature>
<dbReference type="AlphaFoldDB" id="A0A0H2RBE5"/>
<organism evidence="6 7">
    <name type="scientific">Schizopora paradoxa</name>
    <dbReference type="NCBI Taxonomy" id="27342"/>
    <lineage>
        <taxon>Eukaryota</taxon>
        <taxon>Fungi</taxon>
        <taxon>Dikarya</taxon>
        <taxon>Basidiomycota</taxon>
        <taxon>Agaricomycotina</taxon>
        <taxon>Agaricomycetes</taxon>
        <taxon>Hymenochaetales</taxon>
        <taxon>Schizoporaceae</taxon>
        <taxon>Schizopora</taxon>
    </lineage>
</organism>
<sequence length="843" mass="94178">MESYSTAARRVDLEARGTLHDAPLLSLIYNIVYDLAFLIYTLLSGKLTIGELWLRILGIPVPQTTSNKIDEEIQVDKELESAEDGHDADTIPSQAIPASADEQAISAKSYCAVSGLCRAIVNRDVDLVAKILAAAPSLAARKHLLGFYPLTAALLSGEPAIVRLILAQPGVSIVCAVDKSFDDDNEILRAEFSSNANHTRVRKATALHYACMTSNPEMVKIMCQLSDDFITEDYYNKAPIDYIDSTTEAGVEALGIFDSAHKLWSRNYILFQSVSLDRAAKTIFRKDLTLFDSLLKRSPEIVNEQDGWTILHVAVMNQYLPFVERIIKVDPATVNVRGWRLNDCIQYTHALNAPYSALEDVTPLHLACLVGNLELAEMLLKAGADWTIKDHSRSDRTAHDVVLEMHGEELASVFKRMCDEEEARKKAEKDAKKAEPADSTTKDKDTSEDKKEVASKPPASDSNSSSSSSSDSGESDHEKEKEDEEDEESRTAKALDLERIIGAKIIGQRGPVRSVASAIRLRENGWVDPDRPLVMLFLGSSGVGKTELAKQIALYIHEKSGTDLDAGQSITELETDFKFVRIDMSEYQHKHTVSNLTGPPKGYVGYDEEGFLTKRLRKCPRAIVLLDEIEKAHPDVLTVFLQVFDDGRITDTKRGVIYCQNAVFIMTSNLASDEIKKASPMLRKLVEQTEDRPEEYTRVVGEFNRGIHPILKESLRRDEFLGRINQIVVFLPLNEDEISIVIGKELTTWKKRAAEKHSIELTWSSEVVKKLTQSYDINFGVRSVVHEVQRIAVQQVAEAQIRGFLKKNYLAHLTTNELGDIELRGEPRVGLIPARRACRLHLH</sequence>
<evidence type="ECO:0000256" key="2">
    <source>
        <dbReference type="ARBA" id="ARBA00022840"/>
    </source>
</evidence>
<accession>A0A0H2RBE5</accession>
<dbReference type="InParanoid" id="A0A0H2RBE5"/>
<dbReference type="PROSITE" id="PS50297">
    <property type="entry name" value="ANK_REP_REGION"/>
    <property type="match status" value="1"/>
</dbReference>
<dbReference type="PANTHER" id="PTHR11638">
    <property type="entry name" value="ATP-DEPENDENT CLP PROTEASE"/>
    <property type="match status" value="1"/>
</dbReference>
<dbReference type="InterPro" id="IPR050130">
    <property type="entry name" value="ClpA_ClpB"/>
</dbReference>
<evidence type="ECO:0000256" key="1">
    <source>
        <dbReference type="ARBA" id="ARBA00022741"/>
    </source>
</evidence>
<keyword evidence="2" id="KW-0067">ATP-binding</keyword>
<dbReference type="InterPro" id="IPR003959">
    <property type="entry name" value="ATPase_AAA_core"/>
</dbReference>
<dbReference type="OrthoDB" id="18170at2759"/>
<evidence type="ECO:0000259" key="5">
    <source>
        <dbReference type="SMART" id="SM00382"/>
    </source>
</evidence>
<evidence type="ECO:0000256" key="3">
    <source>
        <dbReference type="PROSITE-ProRule" id="PRU00023"/>
    </source>
</evidence>
<dbReference type="CDD" id="cd19499">
    <property type="entry name" value="RecA-like_ClpB_Hsp104-like"/>
    <property type="match status" value="1"/>
</dbReference>
<dbReference type="STRING" id="27342.A0A0H2RBE5"/>
<feature type="compositionally biased region" description="Basic and acidic residues" evidence="4">
    <location>
        <begin position="426"/>
        <end position="454"/>
    </location>
</feature>
<keyword evidence="3" id="KW-0040">ANK repeat</keyword>
<dbReference type="Proteomes" id="UP000053477">
    <property type="component" value="Unassembled WGS sequence"/>
</dbReference>
<dbReference type="SUPFAM" id="SSF48403">
    <property type="entry name" value="Ankyrin repeat"/>
    <property type="match status" value="1"/>
</dbReference>
<dbReference type="GO" id="GO:0005739">
    <property type="term" value="C:mitochondrion"/>
    <property type="evidence" value="ECO:0007669"/>
    <property type="project" value="TreeGrafter"/>
</dbReference>
<feature type="region of interest" description="Disordered" evidence="4">
    <location>
        <begin position="426"/>
        <end position="493"/>
    </location>
</feature>
<dbReference type="GO" id="GO:0005524">
    <property type="term" value="F:ATP binding"/>
    <property type="evidence" value="ECO:0007669"/>
    <property type="project" value="UniProtKB-KW"/>
</dbReference>
<protein>
    <recommendedName>
        <fullName evidence="5">AAA+ ATPase domain-containing protein</fullName>
    </recommendedName>
</protein>
<dbReference type="SMART" id="SM00248">
    <property type="entry name" value="ANK"/>
    <property type="match status" value="4"/>
</dbReference>
<dbReference type="SUPFAM" id="SSF52540">
    <property type="entry name" value="P-loop containing nucleoside triphosphate hydrolases"/>
    <property type="match status" value="1"/>
</dbReference>
<dbReference type="Pfam" id="PF12796">
    <property type="entry name" value="Ank_2"/>
    <property type="match status" value="1"/>
</dbReference>
<dbReference type="GO" id="GO:0034605">
    <property type="term" value="P:cellular response to heat"/>
    <property type="evidence" value="ECO:0007669"/>
    <property type="project" value="TreeGrafter"/>
</dbReference>
<dbReference type="InterPro" id="IPR002110">
    <property type="entry name" value="Ankyrin_rpt"/>
</dbReference>
<dbReference type="Pfam" id="PF07724">
    <property type="entry name" value="AAA_2"/>
    <property type="match status" value="1"/>
</dbReference>
<dbReference type="Pfam" id="PF10431">
    <property type="entry name" value="ClpB_D2-small"/>
    <property type="match status" value="1"/>
</dbReference>
<feature type="compositionally biased region" description="Low complexity" evidence="4">
    <location>
        <begin position="460"/>
        <end position="472"/>
    </location>
</feature>
<dbReference type="InterPro" id="IPR036770">
    <property type="entry name" value="Ankyrin_rpt-contain_sf"/>
</dbReference>
<dbReference type="SMART" id="SM00382">
    <property type="entry name" value="AAA"/>
    <property type="match status" value="1"/>
</dbReference>
<keyword evidence="1" id="KW-0547">Nucleotide-binding</keyword>
<evidence type="ECO:0000313" key="7">
    <source>
        <dbReference type="Proteomes" id="UP000053477"/>
    </source>
</evidence>
<dbReference type="PROSITE" id="PS50088">
    <property type="entry name" value="ANK_REPEAT"/>
    <property type="match status" value="1"/>
</dbReference>
<dbReference type="Gene3D" id="1.25.40.20">
    <property type="entry name" value="Ankyrin repeat-containing domain"/>
    <property type="match status" value="2"/>
</dbReference>
<reference evidence="6 7" key="1">
    <citation type="submission" date="2015-04" db="EMBL/GenBank/DDBJ databases">
        <title>Complete genome sequence of Schizopora paradoxa KUC8140, a cosmopolitan wood degrader in East Asia.</title>
        <authorList>
            <consortium name="DOE Joint Genome Institute"/>
            <person name="Min B."/>
            <person name="Park H."/>
            <person name="Jang Y."/>
            <person name="Kim J.-J."/>
            <person name="Kim K.H."/>
            <person name="Pangilinan J."/>
            <person name="Lipzen A."/>
            <person name="Riley R."/>
            <person name="Grigoriev I.V."/>
            <person name="Spatafora J.W."/>
            <person name="Choi I.-G."/>
        </authorList>
    </citation>
    <scope>NUCLEOTIDE SEQUENCE [LARGE SCALE GENOMIC DNA]</scope>
    <source>
        <strain evidence="6 7">KUC8140</strain>
    </source>
</reference>
<dbReference type="EMBL" id="KQ086079">
    <property type="protein sequence ID" value="KLO08742.1"/>
    <property type="molecule type" value="Genomic_DNA"/>
</dbReference>
<proteinExistence type="predicted"/>
<dbReference type="InterPro" id="IPR003593">
    <property type="entry name" value="AAA+_ATPase"/>
</dbReference>
<dbReference type="Gene3D" id="3.40.50.300">
    <property type="entry name" value="P-loop containing nucleotide triphosphate hydrolases"/>
    <property type="match status" value="1"/>
</dbReference>
<dbReference type="PANTHER" id="PTHR11638:SF93">
    <property type="entry name" value="MITOCHONDRIAL DISAGGREGASE"/>
    <property type="match status" value="1"/>
</dbReference>
<dbReference type="InterPro" id="IPR019489">
    <property type="entry name" value="Clp_ATPase_C"/>
</dbReference>